<reference evidence="5 6" key="1">
    <citation type="journal article" date="2018" name="Nat. Ecol. Evol.">
        <title>Genomic signatures of mitonuclear coevolution across populations of Tigriopus californicus.</title>
        <authorList>
            <person name="Barreto F.S."/>
            <person name="Watson E.T."/>
            <person name="Lima T.G."/>
            <person name="Willett C.S."/>
            <person name="Edmands S."/>
            <person name="Li W."/>
            <person name="Burton R.S."/>
        </authorList>
    </citation>
    <scope>NUCLEOTIDE SEQUENCE [LARGE SCALE GENOMIC DNA]</scope>
    <source>
        <strain evidence="5 6">San Diego</strain>
    </source>
</reference>
<dbReference type="PANTHER" id="PTHR11085">
    <property type="entry name" value="NAD-DEPENDENT PROTEIN DEACYLASE SIRTUIN-5, MITOCHONDRIAL-RELATED"/>
    <property type="match status" value="1"/>
</dbReference>
<dbReference type="GO" id="GO:0005759">
    <property type="term" value="C:mitochondrial matrix"/>
    <property type="evidence" value="ECO:0007669"/>
    <property type="project" value="TreeGrafter"/>
</dbReference>
<dbReference type="STRING" id="6832.A0A553NZZ2"/>
<dbReference type="InterPro" id="IPR029035">
    <property type="entry name" value="DHS-like_NAD/FAD-binding_dom"/>
</dbReference>
<dbReference type="GO" id="GO:0017136">
    <property type="term" value="F:histone deacetylase activity, NAD-dependent"/>
    <property type="evidence" value="ECO:0007669"/>
    <property type="project" value="TreeGrafter"/>
</dbReference>
<evidence type="ECO:0000313" key="5">
    <source>
        <dbReference type="EMBL" id="TRY71014.1"/>
    </source>
</evidence>
<keyword evidence="2" id="KW-0520">NAD</keyword>
<keyword evidence="3" id="KW-0479">Metal-binding</keyword>
<dbReference type="Proteomes" id="UP000318571">
    <property type="component" value="Chromosome 9"/>
</dbReference>
<dbReference type="OrthoDB" id="424302at2759"/>
<evidence type="ECO:0000259" key="4">
    <source>
        <dbReference type="PROSITE" id="PS50305"/>
    </source>
</evidence>
<dbReference type="SUPFAM" id="SSF52467">
    <property type="entry name" value="DHS-like NAD/FAD-binding domain"/>
    <property type="match status" value="1"/>
</dbReference>
<keyword evidence="1" id="KW-0808">Transferase</keyword>
<dbReference type="GO" id="GO:0070403">
    <property type="term" value="F:NAD+ binding"/>
    <property type="evidence" value="ECO:0007669"/>
    <property type="project" value="InterPro"/>
</dbReference>
<dbReference type="Gene3D" id="3.40.50.1220">
    <property type="entry name" value="TPP-binding domain"/>
    <property type="match status" value="1"/>
</dbReference>
<feature type="active site" description="Proton acceptor" evidence="3">
    <location>
        <position position="161"/>
    </location>
</feature>
<dbReference type="InterPro" id="IPR050134">
    <property type="entry name" value="NAD-dep_sirtuin_deacylases"/>
</dbReference>
<dbReference type="PROSITE" id="PS50305">
    <property type="entry name" value="SIRTUIN"/>
    <property type="match status" value="1"/>
</dbReference>
<gene>
    <name evidence="5" type="ORF">TCAL_10699</name>
</gene>
<dbReference type="InterPro" id="IPR026591">
    <property type="entry name" value="Sirtuin_cat_small_dom_sf"/>
</dbReference>
<evidence type="ECO:0000313" key="6">
    <source>
        <dbReference type="Proteomes" id="UP000318571"/>
    </source>
</evidence>
<keyword evidence="6" id="KW-1185">Reference proteome</keyword>
<dbReference type="PANTHER" id="PTHR11085:SF10">
    <property type="entry name" value="NAD-DEPENDENT PROTEIN DEACYLASE SIRTUIN-5, MITOCHONDRIAL-RELATED"/>
    <property type="match status" value="1"/>
</dbReference>
<feature type="domain" description="Deacetylase sirtuin-type" evidence="4">
    <location>
        <begin position="35"/>
        <end position="324"/>
    </location>
</feature>
<dbReference type="GO" id="GO:0046872">
    <property type="term" value="F:metal ion binding"/>
    <property type="evidence" value="ECO:0007669"/>
    <property type="project" value="UniProtKB-KW"/>
</dbReference>
<protein>
    <recommendedName>
        <fullName evidence="4">Deacetylase sirtuin-type domain-containing protein</fullName>
    </recommendedName>
</protein>
<sequence length="324" mass="35724">MPRPPLPGGSGWRRRLSGPGWSAPDMASPYVPPHRPVDPDLIQALATALAAAAPRLLVLTGAGLSTESGIPDYRSAHVGLYARSGRQPIQHRDFVQQAATRRRYWARNFVGWPQWAATLPNAAHRRLREWEAHGRLAGGIVTQNVDQLHFKAGSCRVIEMHGTNSTVACLNCCFRAPRWAWQAQLHQLNPDFPAITDIKVRPDGDVEIPPAAVENFNVPMCPRCKVGCVKPSVIFFGDNVPGRVLTQIEGRIRDCQTLFVIGSSLHVYSGYRMILQAQAAGKKVLICNIGPTRADHLTHLKVEGRASEVLAAVDAYWSTHRMFS</sequence>
<organism evidence="5 6">
    <name type="scientific">Tigriopus californicus</name>
    <name type="common">Marine copepod</name>
    <dbReference type="NCBI Taxonomy" id="6832"/>
    <lineage>
        <taxon>Eukaryota</taxon>
        <taxon>Metazoa</taxon>
        <taxon>Ecdysozoa</taxon>
        <taxon>Arthropoda</taxon>
        <taxon>Crustacea</taxon>
        <taxon>Multicrustacea</taxon>
        <taxon>Hexanauplia</taxon>
        <taxon>Copepoda</taxon>
        <taxon>Harpacticoida</taxon>
        <taxon>Harpacticidae</taxon>
        <taxon>Tigriopus</taxon>
    </lineage>
</organism>
<dbReference type="InterPro" id="IPR003000">
    <property type="entry name" value="Sirtuin"/>
</dbReference>
<dbReference type="InterPro" id="IPR026590">
    <property type="entry name" value="Ssirtuin_cat_dom"/>
</dbReference>
<dbReference type="AlphaFoldDB" id="A0A553NZZ2"/>
<feature type="binding site" evidence="3">
    <location>
        <position position="221"/>
    </location>
    <ligand>
        <name>Zn(2+)</name>
        <dbReference type="ChEBI" id="CHEBI:29105"/>
    </ligand>
</feature>
<name>A0A553NZZ2_TIGCA</name>
<keyword evidence="3" id="KW-0862">Zinc</keyword>
<dbReference type="Pfam" id="PF02146">
    <property type="entry name" value="SIR2"/>
    <property type="match status" value="1"/>
</dbReference>
<feature type="binding site" evidence="3">
    <location>
        <position position="172"/>
    </location>
    <ligand>
        <name>Zn(2+)</name>
        <dbReference type="ChEBI" id="CHEBI:29105"/>
    </ligand>
</feature>
<dbReference type="EMBL" id="VCGU01000009">
    <property type="protein sequence ID" value="TRY71014.1"/>
    <property type="molecule type" value="Genomic_DNA"/>
</dbReference>
<accession>A0A553NZZ2</accession>
<dbReference type="OMA" id="RRHYWAR"/>
<feature type="binding site" evidence="3">
    <location>
        <position position="169"/>
    </location>
    <ligand>
        <name>Zn(2+)</name>
        <dbReference type="ChEBI" id="CHEBI:29105"/>
    </ligand>
</feature>
<comment type="caution">
    <text evidence="5">The sequence shown here is derived from an EMBL/GenBank/DDBJ whole genome shotgun (WGS) entry which is preliminary data.</text>
</comment>
<evidence type="ECO:0000256" key="1">
    <source>
        <dbReference type="ARBA" id="ARBA00022679"/>
    </source>
</evidence>
<dbReference type="Gene3D" id="3.30.1600.10">
    <property type="entry name" value="SIR2/SIRT2 'Small Domain"/>
    <property type="match status" value="1"/>
</dbReference>
<feature type="binding site" evidence="3">
    <location>
        <position position="224"/>
    </location>
    <ligand>
        <name>Zn(2+)</name>
        <dbReference type="ChEBI" id="CHEBI:29105"/>
    </ligand>
</feature>
<evidence type="ECO:0000256" key="3">
    <source>
        <dbReference type="PROSITE-ProRule" id="PRU00236"/>
    </source>
</evidence>
<evidence type="ECO:0000256" key="2">
    <source>
        <dbReference type="ARBA" id="ARBA00023027"/>
    </source>
</evidence>
<proteinExistence type="predicted"/>